<evidence type="ECO:0000256" key="1">
    <source>
        <dbReference type="SAM" id="MobiDB-lite"/>
    </source>
</evidence>
<evidence type="ECO:0000313" key="2">
    <source>
        <dbReference type="Proteomes" id="UP000887578"/>
    </source>
</evidence>
<feature type="region of interest" description="Disordered" evidence="1">
    <location>
        <begin position="1"/>
        <end position="68"/>
    </location>
</feature>
<reference evidence="3" key="1">
    <citation type="submission" date="2022-11" db="UniProtKB">
        <authorList>
            <consortium name="WormBaseParasite"/>
        </authorList>
    </citation>
    <scope>IDENTIFICATION</scope>
</reference>
<proteinExistence type="predicted"/>
<sequence length="68" mass="7879">MFEQSRNGSRSPQDSALRLERITKTPTTTPTNNRDFTRPATPQTPGKTRRKISMNPMPYLNRMLSRQD</sequence>
<organism evidence="2 3">
    <name type="scientific">Panagrolaimus davidi</name>
    <dbReference type="NCBI Taxonomy" id="227884"/>
    <lineage>
        <taxon>Eukaryota</taxon>
        <taxon>Metazoa</taxon>
        <taxon>Ecdysozoa</taxon>
        <taxon>Nematoda</taxon>
        <taxon>Chromadorea</taxon>
        <taxon>Rhabditida</taxon>
        <taxon>Tylenchina</taxon>
        <taxon>Panagrolaimomorpha</taxon>
        <taxon>Panagrolaimoidea</taxon>
        <taxon>Panagrolaimidae</taxon>
        <taxon>Panagrolaimus</taxon>
    </lineage>
</organism>
<dbReference type="WBParaSite" id="PDA_v2.g6191.t1">
    <property type="protein sequence ID" value="PDA_v2.g6191.t1"/>
    <property type="gene ID" value="PDA_v2.g6191"/>
</dbReference>
<name>A0A914R418_9BILA</name>
<evidence type="ECO:0000313" key="3">
    <source>
        <dbReference type="WBParaSite" id="PDA_v2.g6191.t1"/>
    </source>
</evidence>
<keyword evidence="2" id="KW-1185">Reference proteome</keyword>
<protein>
    <submittedName>
        <fullName evidence="3">Uncharacterized protein</fullName>
    </submittedName>
</protein>
<dbReference type="AlphaFoldDB" id="A0A914R418"/>
<dbReference type="Proteomes" id="UP000887578">
    <property type="component" value="Unplaced"/>
</dbReference>
<accession>A0A914R418</accession>
<feature type="compositionally biased region" description="Polar residues" evidence="1">
    <location>
        <begin position="1"/>
        <end position="14"/>
    </location>
</feature>